<accession>A0A4Z2GQW8</accession>
<dbReference type="EMBL" id="SRLO01000449">
    <property type="protein sequence ID" value="TNN55691.1"/>
    <property type="molecule type" value="Genomic_DNA"/>
</dbReference>
<reference evidence="2 3" key="1">
    <citation type="submission" date="2019-03" db="EMBL/GenBank/DDBJ databases">
        <title>First draft genome of Liparis tanakae, snailfish: a comprehensive survey of snailfish specific genes.</title>
        <authorList>
            <person name="Kim W."/>
            <person name="Song I."/>
            <person name="Jeong J.-H."/>
            <person name="Kim D."/>
            <person name="Kim S."/>
            <person name="Ryu S."/>
            <person name="Song J.Y."/>
            <person name="Lee S.K."/>
        </authorList>
    </citation>
    <scope>NUCLEOTIDE SEQUENCE [LARGE SCALE GENOMIC DNA]</scope>
    <source>
        <tissue evidence="2">Muscle</tissue>
    </source>
</reference>
<dbReference type="OrthoDB" id="8950604at2759"/>
<feature type="region of interest" description="Disordered" evidence="1">
    <location>
        <begin position="1"/>
        <end position="35"/>
    </location>
</feature>
<feature type="region of interest" description="Disordered" evidence="1">
    <location>
        <begin position="152"/>
        <end position="174"/>
    </location>
</feature>
<feature type="compositionally biased region" description="Basic and acidic residues" evidence="1">
    <location>
        <begin position="152"/>
        <end position="161"/>
    </location>
</feature>
<keyword evidence="3" id="KW-1185">Reference proteome</keyword>
<dbReference type="Gene3D" id="1.20.5.400">
    <property type="match status" value="1"/>
</dbReference>
<evidence type="ECO:0000256" key="1">
    <source>
        <dbReference type="SAM" id="MobiDB-lite"/>
    </source>
</evidence>
<comment type="caution">
    <text evidence="2">The sequence shown here is derived from an EMBL/GenBank/DDBJ whole genome shotgun (WGS) entry which is preliminary data.</text>
</comment>
<feature type="region of interest" description="Disordered" evidence="1">
    <location>
        <begin position="70"/>
        <end position="123"/>
    </location>
</feature>
<sequence length="237" mass="27072">MELSIMDHLTDDYANVEEPSGKKKRSSKSTESVYEDVWIESLEPNRTGATLSVSKGNSERETKMIQLHNNHTNLTKERDQLQTSNTNLTKERDQLQTSNTNLTKERDQLQTSHSQAKRRKDDREREINQLVNMAVFHKEQSEITMDYVNLPDDRSDTRQDGGETAAASVSKGNSERETKMILLQTSNTNLAKERDQLPKELKPCTTATQKSLQMSKVKVKVMKRYHKSGCGEGMRPL</sequence>
<dbReference type="AlphaFoldDB" id="A0A4Z2GQW8"/>
<proteinExistence type="predicted"/>
<evidence type="ECO:0000313" key="3">
    <source>
        <dbReference type="Proteomes" id="UP000314294"/>
    </source>
</evidence>
<protein>
    <submittedName>
        <fullName evidence="2">Uncharacterized protein</fullName>
    </submittedName>
</protein>
<organism evidence="2 3">
    <name type="scientific">Liparis tanakae</name>
    <name type="common">Tanaka's snailfish</name>
    <dbReference type="NCBI Taxonomy" id="230148"/>
    <lineage>
        <taxon>Eukaryota</taxon>
        <taxon>Metazoa</taxon>
        <taxon>Chordata</taxon>
        <taxon>Craniata</taxon>
        <taxon>Vertebrata</taxon>
        <taxon>Euteleostomi</taxon>
        <taxon>Actinopterygii</taxon>
        <taxon>Neopterygii</taxon>
        <taxon>Teleostei</taxon>
        <taxon>Neoteleostei</taxon>
        <taxon>Acanthomorphata</taxon>
        <taxon>Eupercaria</taxon>
        <taxon>Perciformes</taxon>
        <taxon>Cottioidei</taxon>
        <taxon>Cottales</taxon>
        <taxon>Liparidae</taxon>
        <taxon>Liparis</taxon>
    </lineage>
</organism>
<evidence type="ECO:0000313" key="2">
    <source>
        <dbReference type="EMBL" id="TNN55691.1"/>
    </source>
</evidence>
<name>A0A4Z2GQW8_9TELE</name>
<dbReference type="Proteomes" id="UP000314294">
    <property type="component" value="Unassembled WGS sequence"/>
</dbReference>
<gene>
    <name evidence="2" type="ORF">EYF80_034126</name>
</gene>